<evidence type="ECO:0000313" key="3">
    <source>
        <dbReference type="Proteomes" id="UP000316621"/>
    </source>
</evidence>
<dbReference type="AlphaFoldDB" id="A0A4Y7JPQ3"/>
<accession>A0A4Y7JPQ3</accession>
<gene>
    <name evidence="2" type="ORF">C5167_023420</name>
</gene>
<organism evidence="2 3">
    <name type="scientific">Papaver somniferum</name>
    <name type="common">Opium poppy</name>
    <dbReference type="NCBI Taxonomy" id="3469"/>
    <lineage>
        <taxon>Eukaryota</taxon>
        <taxon>Viridiplantae</taxon>
        <taxon>Streptophyta</taxon>
        <taxon>Embryophyta</taxon>
        <taxon>Tracheophyta</taxon>
        <taxon>Spermatophyta</taxon>
        <taxon>Magnoliopsida</taxon>
        <taxon>Ranunculales</taxon>
        <taxon>Papaveraceae</taxon>
        <taxon>Papaveroideae</taxon>
        <taxon>Papaver</taxon>
    </lineage>
</organism>
<keyword evidence="1" id="KW-0812">Transmembrane</keyword>
<evidence type="ECO:0000256" key="1">
    <source>
        <dbReference type="SAM" id="Phobius"/>
    </source>
</evidence>
<evidence type="ECO:0000313" key="2">
    <source>
        <dbReference type="EMBL" id="RZC61655.1"/>
    </source>
</evidence>
<keyword evidence="1" id="KW-1133">Transmembrane helix</keyword>
<reference evidence="2 3" key="1">
    <citation type="journal article" date="2018" name="Science">
        <title>The opium poppy genome and morphinan production.</title>
        <authorList>
            <person name="Guo L."/>
            <person name="Winzer T."/>
            <person name="Yang X."/>
            <person name="Li Y."/>
            <person name="Ning Z."/>
            <person name="He Z."/>
            <person name="Teodor R."/>
            <person name="Lu Y."/>
            <person name="Bowser T.A."/>
            <person name="Graham I.A."/>
            <person name="Ye K."/>
        </authorList>
    </citation>
    <scope>NUCLEOTIDE SEQUENCE [LARGE SCALE GENOMIC DNA]</scope>
    <source>
        <strain evidence="3">cv. HN1</strain>
        <tissue evidence="2">Leaves</tissue>
    </source>
</reference>
<dbReference type="Gramene" id="RZC61655">
    <property type="protein sequence ID" value="RZC61655"/>
    <property type="gene ID" value="C5167_023420"/>
</dbReference>
<feature type="non-terminal residue" evidence="2">
    <location>
        <position position="1"/>
    </location>
</feature>
<protein>
    <submittedName>
        <fullName evidence="2">Uncharacterized protein</fullName>
    </submittedName>
</protein>
<sequence>EKNQWNSPPSPSLPPPSPSRHCIAFRIPPPSPPPPSRPSPRLQHLVQYPSILQWWLWVFVADSGYGCFMWWFVVSMRDFKYIGGGRRSYAKGGRRSYYVDLVFNLADVMVRIPLTSSSHRPGGNEWCNHWAEWTNVSL</sequence>
<keyword evidence="3" id="KW-1185">Reference proteome</keyword>
<dbReference type="Proteomes" id="UP000316621">
    <property type="component" value="Chromosome 5"/>
</dbReference>
<name>A0A4Y7JPQ3_PAPSO</name>
<feature type="transmembrane region" description="Helical" evidence="1">
    <location>
        <begin position="54"/>
        <end position="76"/>
    </location>
</feature>
<dbReference type="EMBL" id="CM010719">
    <property type="protein sequence ID" value="RZC61655.1"/>
    <property type="molecule type" value="Genomic_DNA"/>
</dbReference>
<keyword evidence="1" id="KW-0472">Membrane</keyword>
<proteinExistence type="predicted"/>